<reference evidence="1 2" key="2">
    <citation type="journal article" date="2013" name="Genome Announc.">
        <title>Draft Genome Sequences of Porphyromonas crevioricanis JCM 15906T and Porphyromonas cansulci JCM 13913T Isolated from a Canine Oral Cavity.</title>
        <authorList>
            <person name="Sakamoto M."/>
            <person name="Tanaka N."/>
            <person name="Shiwa Y."/>
            <person name="Yoshikawa H."/>
            <person name="Ohkuma M."/>
        </authorList>
    </citation>
    <scope>NUCLEOTIDE SEQUENCE [LARGE SCALE GENOMIC DNA]</scope>
    <source>
        <strain evidence="1 2">JCM 15906</strain>
    </source>
</reference>
<sequence>MASFRQAVSSYQRVGLNPLFAITNEIVRIKNRPASCY</sequence>
<comment type="caution">
    <text evidence="1">The sequence shown here is derived from an EMBL/GenBank/DDBJ whole genome shotgun (WGS) entry which is preliminary data.</text>
</comment>
<gene>
    <name evidence="1" type="ORF">PORCRE_64</name>
</gene>
<dbReference type="EMBL" id="BAOU01000002">
    <property type="protein sequence ID" value="GAD04380.1"/>
    <property type="molecule type" value="Genomic_DNA"/>
</dbReference>
<accession>S4NAZ2</accession>
<evidence type="ECO:0000313" key="1">
    <source>
        <dbReference type="EMBL" id="GAD04380.1"/>
    </source>
</evidence>
<dbReference type="Proteomes" id="UP000018031">
    <property type="component" value="Unassembled WGS sequence"/>
</dbReference>
<evidence type="ECO:0000313" key="2">
    <source>
        <dbReference type="Proteomes" id="UP000018031"/>
    </source>
</evidence>
<name>S4NAZ2_9PORP</name>
<reference evidence="2" key="1">
    <citation type="journal article" date="2013" name="Genome">
        <title>Draft Genome Sequences of Porphyromonas crevioricanis JCM 15906T and Porphyromonas cansulci JCM 13913T Isolated from a Canine Oral Cavity.</title>
        <authorList>
            <person name="Sakamoto M."/>
            <person name="Tanaka N."/>
            <person name="Shiwa Y."/>
            <person name="Yoshikawa H."/>
            <person name="Ohkuma M."/>
        </authorList>
    </citation>
    <scope>NUCLEOTIDE SEQUENCE [LARGE SCALE GENOMIC DNA]</scope>
    <source>
        <strain evidence="2">JCM 15906</strain>
    </source>
</reference>
<dbReference type="AlphaFoldDB" id="S4NAZ2"/>
<protein>
    <submittedName>
        <fullName evidence="1">Uncharacterized protein</fullName>
    </submittedName>
</protein>
<organism evidence="1 2">
    <name type="scientific">Porphyromonas crevioricanis JCM 15906</name>
    <dbReference type="NCBI Taxonomy" id="1305617"/>
    <lineage>
        <taxon>Bacteria</taxon>
        <taxon>Pseudomonadati</taxon>
        <taxon>Bacteroidota</taxon>
        <taxon>Bacteroidia</taxon>
        <taxon>Bacteroidales</taxon>
        <taxon>Porphyromonadaceae</taxon>
        <taxon>Porphyromonas</taxon>
    </lineage>
</organism>
<proteinExistence type="predicted"/>